<name>A0ABQ5VRZ9_9RHOB</name>
<comment type="caution">
    <text evidence="2">The sequence shown here is derived from an EMBL/GenBank/DDBJ whole genome shotgun (WGS) entry which is preliminary data.</text>
</comment>
<organism evidence="2 3">
    <name type="scientific">Amylibacter marinus</name>
    <dbReference type="NCBI Taxonomy" id="1475483"/>
    <lineage>
        <taxon>Bacteria</taxon>
        <taxon>Pseudomonadati</taxon>
        <taxon>Pseudomonadota</taxon>
        <taxon>Alphaproteobacteria</taxon>
        <taxon>Rhodobacterales</taxon>
        <taxon>Paracoccaceae</taxon>
        <taxon>Amylibacter</taxon>
    </lineage>
</organism>
<gene>
    <name evidence="2" type="ORF">GCM10007939_03250</name>
</gene>
<dbReference type="Gene3D" id="3.90.1340.10">
    <property type="entry name" value="Phage tail collar domain"/>
    <property type="match status" value="1"/>
</dbReference>
<evidence type="ECO:0000259" key="1">
    <source>
        <dbReference type="Pfam" id="PF07484"/>
    </source>
</evidence>
<proteinExistence type="predicted"/>
<protein>
    <submittedName>
        <fullName evidence="2">Tail protein</fullName>
    </submittedName>
</protein>
<dbReference type="SUPFAM" id="SSF88874">
    <property type="entry name" value="Receptor-binding domain of short tail fibre protein gp12"/>
    <property type="match status" value="1"/>
</dbReference>
<dbReference type="Proteomes" id="UP001156694">
    <property type="component" value="Unassembled WGS sequence"/>
</dbReference>
<dbReference type="EMBL" id="BSNN01000002">
    <property type="protein sequence ID" value="GLQ34042.1"/>
    <property type="molecule type" value="Genomic_DNA"/>
</dbReference>
<dbReference type="InterPro" id="IPR037053">
    <property type="entry name" value="Phage_tail_collar_dom_sf"/>
</dbReference>
<reference evidence="3" key="1">
    <citation type="journal article" date="2019" name="Int. J. Syst. Evol. Microbiol.">
        <title>The Global Catalogue of Microorganisms (GCM) 10K type strain sequencing project: providing services to taxonomists for standard genome sequencing and annotation.</title>
        <authorList>
            <consortium name="The Broad Institute Genomics Platform"/>
            <consortium name="The Broad Institute Genome Sequencing Center for Infectious Disease"/>
            <person name="Wu L."/>
            <person name="Ma J."/>
        </authorList>
    </citation>
    <scope>NUCLEOTIDE SEQUENCE [LARGE SCALE GENOMIC DNA]</scope>
    <source>
        <strain evidence="3">NBRC 110140</strain>
    </source>
</reference>
<evidence type="ECO:0000313" key="3">
    <source>
        <dbReference type="Proteomes" id="UP001156694"/>
    </source>
</evidence>
<keyword evidence="3" id="KW-1185">Reference proteome</keyword>
<dbReference type="InterPro" id="IPR011083">
    <property type="entry name" value="Phage_tail_collar_dom"/>
</dbReference>
<dbReference type="RefSeq" id="WP_284375557.1">
    <property type="nucleotide sequence ID" value="NZ_BSNN01000002.1"/>
</dbReference>
<dbReference type="Pfam" id="PF07484">
    <property type="entry name" value="Collar"/>
    <property type="match status" value="1"/>
</dbReference>
<evidence type="ECO:0000313" key="2">
    <source>
        <dbReference type="EMBL" id="GLQ34042.1"/>
    </source>
</evidence>
<accession>A0ABQ5VRZ9</accession>
<sequence length="170" mass="18219">MDSVFLGQITQFAGDFAPENWAFCDGQTLSTKSHGELFTLLSNRFGGDGIDTFALPDLRGRAAMHSGTGQGLAPRQVGEKSGTETVTLNLSQMPRHNHPLVSTWLTADNQNPKGDALASARVYTSTLPPVQELDSLSLSETGGGQAHENQQPYLVTNFIIALAGIYPSRT</sequence>
<feature type="domain" description="Phage tail collar" evidence="1">
    <location>
        <begin position="7"/>
        <end position="62"/>
    </location>
</feature>